<keyword evidence="8" id="KW-1185">Reference proteome</keyword>
<organism evidence="7 8">
    <name type="scientific">Bemisia tabaci</name>
    <name type="common">Sweetpotato whitefly</name>
    <name type="synonym">Aleurodes tabaci</name>
    <dbReference type="NCBI Taxonomy" id="7038"/>
    <lineage>
        <taxon>Eukaryota</taxon>
        <taxon>Metazoa</taxon>
        <taxon>Ecdysozoa</taxon>
        <taxon>Arthropoda</taxon>
        <taxon>Hexapoda</taxon>
        <taxon>Insecta</taxon>
        <taxon>Pterygota</taxon>
        <taxon>Neoptera</taxon>
        <taxon>Paraneoptera</taxon>
        <taxon>Hemiptera</taxon>
        <taxon>Sternorrhyncha</taxon>
        <taxon>Aleyrodoidea</taxon>
        <taxon>Aleyrodidae</taxon>
        <taxon>Aleyrodinae</taxon>
        <taxon>Bemisia</taxon>
    </lineage>
</organism>
<feature type="transmembrane region" description="Helical" evidence="6">
    <location>
        <begin position="43"/>
        <end position="63"/>
    </location>
</feature>
<dbReference type="AlphaFoldDB" id="A0A9P0CEI7"/>
<gene>
    <name evidence="7" type="ORF">BEMITA_LOCUS10491</name>
</gene>
<dbReference type="EMBL" id="OU963867">
    <property type="protein sequence ID" value="CAH0774094.1"/>
    <property type="molecule type" value="Genomic_DNA"/>
</dbReference>
<sequence>MAMSSGMSFIMSSVLAVLLFSGMQMYRQWLASSQIQTILGGYLGSLLFILSLTAVGNVQAALFGKGFQIKLFPEVFICFLVALFSSGMVHRVCITTCFIFSTVSLYYINRISQKTYSAVHHSAPLGKKKK</sequence>
<dbReference type="PANTHER" id="PTHR32001:SF1">
    <property type="entry name" value="KERATINOCYTE-ASSOCIATED PROTEIN 2"/>
    <property type="match status" value="1"/>
</dbReference>
<evidence type="ECO:0000256" key="3">
    <source>
        <dbReference type="ARBA" id="ARBA00022692"/>
    </source>
</evidence>
<keyword evidence="3 6" id="KW-0812">Transmembrane</keyword>
<feature type="transmembrane region" description="Helical" evidence="6">
    <location>
        <begin position="75"/>
        <end position="108"/>
    </location>
</feature>
<evidence type="ECO:0000256" key="6">
    <source>
        <dbReference type="SAM" id="Phobius"/>
    </source>
</evidence>
<proteinExistence type="inferred from homology"/>
<evidence type="ECO:0000313" key="8">
    <source>
        <dbReference type="Proteomes" id="UP001152759"/>
    </source>
</evidence>
<protein>
    <recommendedName>
        <fullName evidence="9">Dolichyl-diphosphooligosaccharide--protein glycosyltransferase subunit KCP2</fullName>
    </recommendedName>
</protein>
<evidence type="ECO:0000256" key="2">
    <source>
        <dbReference type="ARBA" id="ARBA00007279"/>
    </source>
</evidence>
<comment type="subcellular location">
    <subcellularLocation>
        <location evidence="1">Membrane</location>
        <topology evidence="1">Multi-pass membrane protein</topology>
    </subcellularLocation>
</comment>
<dbReference type="OrthoDB" id="1111004at2759"/>
<name>A0A9P0CEI7_BEMTA</name>
<dbReference type="PANTHER" id="PTHR32001">
    <property type="entry name" value="KERATINOCYTE-ASSOCIATED PROTEIN 2"/>
    <property type="match status" value="1"/>
</dbReference>
<evidence type="ECO:0000256" key="4">
    <source>
        <dbReference type="ARBA" id="ARBA00022989"/>
    </source>
</evidence>
<accession>A0A9P0CEI7</accession>
<keyword evidence="5 6" id="KW-0472">Membrane</keyword>
<dbReference type="InterPro" id="IPR018614">
    <property type="entry name" value="KRTCAP2"/>
</dbReference>
<dbReference type="Proteomes" id="UP001152759">
    <property type="component" value="Chromosome 6"/>
</dbReference>
<evidence type="ECO:0000256" key="5">
    <source>
        <dbReference type="ARBA" id="ARBA00023136"/>
    </source>
</evidence>
<dbReference type="GO" id="GO:0016020">
    <property type="term" value="C:membrane"/>
    <property type="evidence" value="ECO:0007669"/>
    <property type="project" value="UniProtKB-SubCell"/>
</dbReference>
<keyword evidence="4 6" id="KW-1133">Transmembrane helix</keyword>
<comment type="similarity">
    <text evidence="2">Belongs to the KRTCAP2 family.</text>
</comment>
<evidence type="ECO:0000256" key="1">
    <source>
        <dbReference type="ARBA" id="ARBA00004141"/>
    </source>
</evidence>
<dbReference type="Pfam" id="PF09775">
    <property type="entry name" value="Keratin_assoc"/>
    <property type="match status" value="1"/>
</dbReference>
<reference evidence="7" key="1">
    <citation type="submission" date="2021-12" db="EMBL/GenBank/DDBJ databases">
        <authorList>
            <person name="King R."/>
        </authorList>
    </citation>
    <scope>NUCLEOTIDE SEQUENCE</scope>
</reference>
<dbReference type="KEGG" id="btab:109042456"/>
<evidence type="ECO:0000313" key="7">
    <source>
        <dbReference type="EMBL" id="CAH0774094.1"/>
    </source>
</evidence>
<evidence type="ECO:0008006" key="9">
    <source>
        <dbReference type="Google" id="ProtNLM"/>
    </source>
</evidence>